<protein>
    <recommendedName>
        <fullName evidence="2">Myb/SANT-like domain-containing protein</fullName>
    </recommendedName>
</protein>
<gene>
    <name evidence="3" type="ORF">I7I51_02839</name>
</gene>
<dbReference type="PANTHER" id="PTHR46929:SF3">
    <property type="entry name" value="MYB_SANT-LIKE DOMAIN-CONTAINING PROTEIN"/>
    <property type="match status" value="1"/>
</dbReference>
<dbReference type="EMBL" id="CP069116">
    <property type="protein sequence ID" value="QSS66649.1"/>
    <property type="molecule type" value="Genomic_DNA"/>
</dbReference>
<dbReference type="Pfam" id="PF12776">
    <property type="entry name" value="Myb_DNA-bind_3"/>
    <property type="match status" value="1"/>
</dbReference>
<proteinExistence type="predicted"/>
<dbReference type="PANTHER" id="PTHR46929">
    <property type="entry name" value="EXPRESSED PROTEIN"/>
    <property type="match status" value="1"/>
</dbReference>
<evidence type="ECO:0000259" key="2">
    <source>
        <dbReference type="Pfam" id="PF12776"/>
    </source>
</evidence>
<name>A0A8A1MLE3_AJECA</name>
<dbReference type="AlphaFoldDB" id="A0A8A1MLE3"/>
<dbReference type="OrthoDB" id="4195498at2759"/>
<feature type="domain" description="Myb/SANT-like" evidence="2">
    <location>
        <begin position="154"/>
        <end position="248"/>
    </location>
</feature>
<sequence>MADWNAHQYYGALQEASKKWAAPAKLKIRGWCEHLTESGNFLVRVAKSVWACSVARRPFLFNSTSPIFQSSNNMGLFEPEEVSVSSSQWPTSPSPAIVPATLPAPPIIIEDSTQLTFPIAFHQSAVESAVESAAQSASQSASQSVSQSRSRVAWNPAMDEAMLLGLFDAKKDGWETDNGNFKIHGWNIAVKAVRRVTHQTINKNNLENRWRSNKCIWRLWMRHKNQISGWTWCAERETYINDPEVMEEYFQRHMDLIIFRDQGPPFRELNEQLLEGKLATGQYAVGSRAMRRQLDTDDDLYPSSSPASNALALNDLALTAVDSSAADSPAPERKRLRKGKKKMNAESISELRSVLLEMNKEMVNGLREVSERAPEKATRLFLQEVNELLLEEWRDSNGMVPYWRYAAVPRLFASNGAMAQVYLGFSDSSLEQRRAFIMDILENAG</sequence>
<feature type="region of interest" description="Disordered" evidence="1">
    <location>
        <begin position="323"/>
        <end position="344"/>
    </location>
</feature>
<evidence type="ECO:0000313" key="4">
    <source>
        <dbReference type="Proteomes" id="UP000663671"/>
    </source>
</evidence>
<dbReference type="Proteomes" id="UP000663671">
    <property type="component" value="Chromosome 6"/>
</dbReference>
<dbReference type="VEuPathDB" id="FungiDB:I7I51_02839"/>
<organism evidence="3 4">
    <name type="scientific">Ajellomyces capsulatus</name>
    <name type="common">Darling's disease fungus</name>
    <name type="synonym">Histoplasma capsulatum</name>
    <dbReference type="NCBI Taxonomy" id="5037"/>
    <lineage>
        <taxon>Eukaryota</taxon>
        <taxon>Fungi</taxon>
        <taxon>Dikarya</taxon>
        <taxon>Ascomycota</taxon>
        <taxon>Pezizomycotina</taxon>
        <taxon>Eurotiomycetes</taxon>
        <taxon>Eurotiomycetidae</taxon>
        <taxon>Onygenales</taxon>
        <taxon>Ajellomycetaceae</taxon>
        <taxon>Histoplasma</taxon>
    </lineage>
</organism>
<reference evidence="3" key="1">
    <citation type="submission" date="2021-01" db="EMBL/GenBank/DDBJ databases">
        <title>Chromosome-level genome assembly of a human fungal pathogen reveals clustering of transcriptionally co-regulated genes.</title>
        <authorList>
            <person name="Voorhies M."/>
            <person name="Cohen S."/>
            <person name="Shea T.P."/>
            <person name="Petrus S."/>
            <person name="Munoz J.F."/>
            <person name="Poplawski S."/>
            <person name="Goldman W.E."/>
            <person name="Michael T."/>
            <person name="Cuomo C.A."/>
            <person name="Sil A."/>
            <person name="Beyhan S."/>
        </authorList>
    </citation>
    <scope>NUCLEOTIDE SEQUENCE</scope>
    <source>
        <strain evidence="3">WU24</strain>
    </source>
</reference>
<dbReference type="InterPro" id="IPR024752">
    <property type="entry name" value="Myb/SANT-like_dom"/>
</dbReference>
<evidence type="ECO:0000313" key="3">
    <source>
        <dbReference type="EMBL" id="QSS66649.1"/>
    </source>
</evidence>
<evidence type="ECO:0000256" key="1">
    <source>
        <dbReference type="SAM" id="MobiDB-lite"/>
    </source>
</evidence>
<accession>A0A8A1MLE3</accession>